<keyword evidence="2" id="KW-0378">Hydrolase</keyword>
<sequence>MTTLHHLLQTYVDKGWAPGAVALIDRHGSTETAAVGFLDATASAPMPPDAVFRLASITKPVVAAAVMTLVDDGTLALDAPISEWLPELAQPAVVRTPAGPLQDVVPATRPITVDDLLTFRAGYGFPDDFSLPQVKALLAVHKDGRTPAGLPDPDTWLAGLARLPLLHQPGAAWLYNTCSDLQGILISRATGRPLPEVLTERILAPLGMADTGFEVPAARRHRFTTAYQPDGKGGLEPTDTPDGAWSRLPAFLSGAGGLAGTAADWLAFGRMLLNGGTAPDGRRVLTAESVRRMTTDHLTPEQRASSTLFLEGQGWGYGGSVDIATTDPWTVPGRYGWVGGTGTTAHIVPATGTVAILLTQRAMENPSPTALMRDFWRYAAEAS</sequence>
<dbReference type="PANTHER" id="PTHR43283">
    <property type="entry name" value="BETA-LACTAMASE-RELATED"/>
    <property type="match status" value="1"/>
</dbReference>
<dbReference type="Gene3D" id="3.40.710.10">
    <property type="entry name" value="DD-peptidase/beta-lactamase superfamily"/>
    <property type="match status" value="1"/>
</dbReference>
<dbReference type="SUPFAM" id="SSF56601">
    <property type="entry name" value="beta-lactamase/transpeptidase-like"/>
    <property type="match status" value="1"/>
</dbReference>
<dbReference type="GO" id="GO:0016787">
    <property type="term" value="F:hydrolase activity"/>
    <property type="evidence" value="ECO:0007669"/>
    <property type="project" value="UniProtKB-KW"/>
</dbReference>
<evidence type="ECO:0000259" key="1">
    <source>
        <dbReference type="Pfam" id="PF00144"/>
    </source>
</evidence>
<comment type="caution">
    <text evidence="2">The sequence shown here is derived from an EMBL/GenBank/DDBJ whole genome shotgun (WGS) entry which is preliminary data.</text>
</comment>
<dbReference type="Pfam" id="PF00144">
    <property type="entry name" value="Beta-lactamase"/>
    <property type="match status" value="1"/>
</dbReference>
<organism evidence="2 3">
    <name type="scientific">Streptomyces lannensis</name>
    <dbReference type="NCBI Taxonomy" id="766498"/>
    <lineage>
        <taxon>Bacteria</taxon>
        <taxon>Bacillati</taxon>
        <taxon>Actinomycetota</taxon>
        <taxon>Actinomycetes</taxon>
        <taxon>Kitasatosporales</taxon>
        <taxon>Streptomycetaceae</taxon>
        <taxon>Streptomyces</taxon>
    </lineage>
</organism>
<dbReference type="InterPro" id="IPR050789">
    <property type="entry name" value="Diverse_Enzym_Activities"/>
</dbReference>
<dbReference type="Proteomes" id="UP001501563">
    <property type="component" value="Unassembled WGS sequence"/>
</dbReference>
<protein>
    <submittedName>
        <fullName evidence="2">Serine hydrolase domain-containing protein</fullName>
    </submittedName>
</protein>
<dbReference type="InterPro" id="IPR001466">
    <property type="entry name" value="Beta-lactam-related"/>
</dbReference>
<evidence type="ECO:0000313" key="2">
    <source>
        <dbReference type="EMBL" id="GAA3883259.1"/>
    </source>
</evidence>
<feature type="domain" description="Beta-lactamase-related" evidence="1">
    <location>
        <begin position="6"/>
        <end position="367"/>
    </location>
</feature>
<reference evidence="3" key="1">
    <citation type="journal article" date="2019" name="Int. J. Syst. Evol. Microbiol.">
        <title>The Global Catalogue of Microorganisms (GCM) 10K type strain sequencing project: providing services to taxonomists for standard genome sequencing and annotation.</title>
        <authorList>
            <consortium name="The Broad Institute Genomics Platform"/>
            <consortium name="The Broad Institute Genome Sequencing Center for Infectious Disease"/>
            <person name="Wu L."/>
            <person name="Ma J."/>
        </authorList>
    </citation>
    <scope>NUCLEOTIDE SEQUENCE [LARGE SCALE GENOMIC DNA]</scope>
    <source>
        <strain evidence="3">JCM 16578</strain>
    </source>
</reference>
<evidence type="ECO:0000313" key="3">
    <source>
        <dbReference type="Proteomes" id="UP001501563"/>
    </source>
</evidence>
<dbReference type="EMBL" id="BAAAZA010000018">
    <property type="protein sequence ID" value="GAA3883259.1"/>
    <property type="molecule type" value="Genomic_DNA"/>
</dbReference>
<accession>A0ABP7KN23</accession>
<dbReference type="RefSeq" id="WP_345552180.1">
    <property type="nucleotide sequence ID" value="NZ_BAAAZA010000018.1"/>
</dbReference>
<gene>
    <name evidence="2" type="ORF">GCM10022207_57870</name>
</gene>
<keyword evidence="3" id="KW-1185">Reference proteome</keyword>
<dbReference type="InterPro" id="IPR012338">
    <property type="entry name" value="Beta-lactam/transpept-like"/>
</dbReference>
<proteinExistence type="predicted"/>
<name>A0ABP7KN23_9ACTN</name>
<dbReference type="PANTHER" id="PTHR43283:SF3">
    <property type="entry name" value="BETA-LACTAMASE FAMILY PROTEIN (AFU_ORTHOLOGUE AFUA_5G07500)"/>
    <property type="match status" value="1"/>
</dbReference>